<dbReference type="InterPro" id="IPR006805">
    <property type="entry name" value="Anth_synth_I_N"/>
</dbReference>
<evidence type="ECO:0000256" key="8">
    <source>
        <dbReference type="ARBA" id="ARBA00031329"/>
    </source>
</evidence>
<evidence type="ECO:0000256" key="5">
    <source>
        <dbReference type="ARBA" id="ARBA00022679"/>
    </source>
</evidence>
<dbReference type="GO" id="GO:0000162">
    <property type="term" value="P:L-tryptophan biosynthetic process"/>
    <property type="evidence" value="ECO:0007669"/>
    <property type="project" value="TreeGrafter"/>
</dbReference>
<comment type="caution">
    <text evidence="13">The sequence shown here is derived from an EMBL/GenBank/DDBJ whole genome shotgun (WGS) entry which is preliminary data.</text>
</comment>
<dbReference type="InterPro" id="IPR029062">
    <property type="entry name" value="Class_I_gatase-like"/>
</dbReference>
<comment type="pathway">
    <text evidence="2">Cofactor biosynthesis; tetrahydrofolate biosynthesis; 4-aminobenzoate from chorismate: step 1/2.</text>
</comment>
<dbReference type="InterPro" id="IPR006221">
    <property type="entry name" value="TrpG/PapA_dom"/>
</dbReference>
<dbReference type="GO" id="GO:0005737">
    <property type="term" value="C:cytoplasm"/>
    <property type="evidence" value="ECO:0007669"/>
    <property type="project" value="TreeGrafter"/>
</dbReference>
<dbReference type="InterPro" id="IPR017926">
    <property type="entry name" value="GATASE"/>
</dbReference>
<feature type="domain" description="Chorismate-utilising enzyme C-terminal" evidence="11">
    <location>
        <begin position="430"/>
        <end position="689"/>
    </location>
</feature>
<evidence type="ECO:0000256" key="9">
    <source>
        <dbReference type="ARBA" id="ARBA00031904"/>
    </source>
</evidence>
<reference evidence="13 14" key="1">
    <citation type="journal article" date="2012" name="Eukaryot. Cell">
        <title>Draft genome sequence of Wickerhamomyces ciferrii NRRL Y-1031 F-60-10.</title>
        <authorList>
            <person name="Schneider J."/>
            <person name="Andrea H."/>
            <person name="Blom J."/>
            <person name="Jaenicke S."/>
            <person name="Ruckert C."/>
            <person name="Schorsch C."/>
            <person name="Szczepanowski R."/>
            <person name="Farwick M."/>
            <person name="Goesmann A."/>
            <person name="Puhler A."/>
            <person name="Schaffer S."/>
            <person name="Tauch A."/>
            <person name="Kohler T."/>
            <person name="Brinkrolf K."/>
        </authorList>
    </citation>
    <scope>NUCLEOTIDE SEQUENCE [LARGE SCALE GENOMIC DNA]</scope>
    <source>
        <strain evidence="14">ATCC 14091 / BCRC 22168 / CBS 111 / JCM 3599 / NBRC 0793 / NRRL Y-1031 F-60-10</strain>
    </source>
</reference>
<dbReference type="NCBIfam" id="TIGR01823">
    <property type="entry name" value="PabB-fungal"/>
    <property type="match status" value="1"/>
</dbReference>
<comment type="catalytic activity">
    <reaction evidence="1">
        <text>chorismate + L-glutamine = 4-amino-4-deoxychorismate + L-glutamate</text>
        <dbReference type="Rhea" id="RHEA:11672"/>
        <dbReference type="ChEBI" id="CHEBI:29748"/>
        <dbReference type="ChEBI" id="CHEBI:29985"/>
        <dbReference type="ChEBI" id="CHEBI:58359"/>
        <dbReference type="ChEBI" id="CHEBI:58406"/>
        <dbReference type="EC" id="2.6.1.85"/>
    </reaction>
</comment>
<dbReference type="CDD" id="cd01743">
    <property type="entry name" value="GATase1_Anthranilate_Synthase"/>
    <property type="match status" value="1"/>
</dbReference>
<dbReference type="SUPFAM" id="SSF52317">
    <property type="entry name" value="Class I glutamine amidotransferase-like"/>
    <property type="match status" value="1"/>
</dbReference>
<evidence type="ECO:0000259" key="12">
    <source>
        <dbReference type="Pfam" id="PF04715"/>
    </source>
</evidence>
<evidence type="ECO:0000256" key="6">
    <source>
        <dbReference type="ARBA" id="ARBA00022909"/>
    </source>
</evidence>
<dbReference type="HOGENOM" id="CLU_006493_0_0_1"/>
<dbReference type="EMBL" id="CAIF01000324">
    <property type="protein sequence ID" value="CCH47097.1"/>
    <property type="molecule type" value="Genomic_DNA"/>
</dbReference>
<dbReference type="eggNOG" id="KOG1224">
    <property type="taxonomic scope" value="Eukaryota"/>
</dbReference>
<feature type="domain" description="Anthranilate synthase component I N-terminal" evidence="12">
    <location>
        <begin position="250"/>
        <end position="389"/>
    </location>
</feature>
<dbReference type="NCBIfam" id="TIGR00566">
    <property type="entry name" value="trpG_papA"/>
    <property type="match status" value="1"/>
</dbReference>
<evidence type="ECO:0000256" key="7">
    <source>
        <dbReference type="ARBA" id="ARBA00022962"/>
    </source>
</evidence>
<evidence type="ECO:0000259" key="11">
    <source>
        <dbReference type="Pfam" id="PF00425"/>
    </source>
</evidence>
<dbReference type="Gene3D" id="3.60.120.10">
    <property type="entry name" value="Anthranilate synthase"/>
    <property type="match status" value="1"/>
</dbReference>
<evidence type="ECO:0000256" key="2">
    <source>
        <dbReference type="ARBA" id="ARBA00005009"/>
    </source>
</evidence>
<evidence type="ECO:0000256" key="4">
    <source>
        <dbReference type="ARBA" id="ARBA00013139"/>
    </source>
</evidence>
<dbReference type="SUPFAM" id="SSF56322">
    <property type="entry name" value="ADC synthase"/>
    <property type="match status" value="1"/>
</dbReference>
<dbReference type="PRINTS" id="PR00096">
    <property type="entry name" value="GATASE"/>
</dbReference>
<dbReference type="FunCoup" id="K0KYD9">
    <property type="interactions" value="189"/>
</dbReference>
<evidence type="ECO:0000256" key="1">
    <source>
        <dbReference type="ARBA" id="ARBA00001000"/>
    </source>
</evidence>
<evidence type="ECO:0000259" key="10">
    <source>
        <dbReference type="Pfam" id="PF00117"/>
    </source>
</evidence>
<comment type="similarity">
    <text evidence="3">In the C-terminal section; belongs to the anthranilate synthase component I family.</text>
</comment>
<dbReference type="PANTHER" id="PTHR11236">
    <property type="entry name" value="AMINOBENZOATE/ANTHRANILATE SYNTHASE"/>
    <property type="match status" value="1"/>
</dbReference>
<dbReference type="STRING" id="1206466.K0KYD9"/>
<dbReference type="PANTHER" id="PTHR11236:SF18">
    <property type="entry name" value="AMINODEOXYCHORISMATE SYNTHASE"/>
    <property type="match status" value="1"/>
</dbReference>
<evidence type="ECO:0000256" key="3">
    <source>
        <dbReference type="ARBA" id="ARBA00005970"/>
    </source>
</evidence>
<keyword evidence="7" id="KW-0315">Glutamine amidotransferase</keyword>
<dbReference type="EC" id="2.6.1.85" evidence="4"/>
<dbReference type="Pfam" id="PF04715">
    <property type="entry name" value="Anth_synt_I_N"/>
    <property type="match status" value="1"/>
</dbReference>
<dbReference type="GO" id="GO:0046820">
    <property type="term" value="F:4-amino-4-deoxychorismate synthase activity"/>
    <property type="evidence" value="ECO:0007669"/>
    <property type="project" value="UniProtKB-EC"/>
</dbReference>
<keyword evidence="6" id="KW-0289">Folate biosynthesis</keyword>
<sequence>MTILLIDSYDSFTYNLRSLIEEASGEKVITIHNDSLPVNELSKYLDLFSAIIVGPGPGHPKIASDVGVIPDLFNDVLTNVKIPILGICLGFQSLCLSQGCNVDKLNSIKHGQVYKVEHHGDQLFQGIEQGYKSVRYHSLHVPKLSDSLKELAYCDDEGEKIIMAVKHKDYPWYGVQYHPESICSENGSNLIVNFIEIAKSYNKISRDLKVNDKLIDQLISSIDVRPLIPISNKDFSSKYLKTEEFQSHKTALEICETLQQNNREFLLLNSASFPGTWSIIGLPNANSLRVTHSTENNEVIYTERDGKKLKENCSSVWEYISEIMERKMVSNDTDFPFIGGFMGIFSYEEGDHIHISNLPKITKENIPDTKLIFIENLILVNNFTKKTYILSIGDDNFIQDIKPLLNLPITLPPTPQVIKTNDITRPDELVYKQQFEDCQKLLASGDSYELCLTSSTKLKVPKETDPWMIYKTLTKRNPAPYSAYMNFDDCILISSSPERFISWDDIKCELRPIKGTVKKTEDMTFEKASAILNTPKEIGENLMIVDLIRHDLYQLLDKVEVSKLMSVEEYSTVFQLVSIIKGYFSNTSYSGIDILSRSLPPGSMTGAPKKRSVELLQDIEGARRGIYSGVCGYWSIDNKADWSVIIRSIFHYKSDLENDDVNNLWRIGAGGAITVLSDSEGEWQELLTKLDSALQAFTN</sequence>
<dbReference type="AlphaFoldDB" id="K0KYD9"/>
<organism evidence="13 14">
    <name type="scientific">Wickerhamomyces ciferrii (strain ATCC 14091 / BCRC 22168 / CBS 111 / JCM 3599 / NBRC 0793 / NRRL Y-1031 F-60-10)</name>
    <name type="common">Yeast</name>
    <name type="synonym">Pichia ciferrii</name>
    <dbReference type="NCBI Taxonomy" id="1206466"/>
    <lineage>
        <taxon>Eukaryota</taxon>
        <taxon>Fungi</taxon>
        <taxon>Dikarya</taxon>
        <taxon>Ascomycota</taxon>
        <taxon>Saccharomycotina</taxon>
        <taxon>Saccharomycetes</taxon>
        <taxon>Phaffomycetales</taxon>
        <taxon>Wickerhamomycetaceae</taxon>
        <taxon>Wickerhamomyces</taxon>
    </lineage>
</organism>
<dbReference type="Proteomes" id="UP000009328">
    <property type="component" value="Unassembled WGS sequence"/>
</dbReference>
<dbReference type="InterPro" id="IPR015890">
    <property type="entry name" value="Chorismate_C"/>
</dbReference>
<accession>K0KYD9</accession>
<keyword evidence="5" id="KW-0808">Transferase</keyword>
<dbReference type="Pfam" id="PF00117">
    <property type="entry name" value="GATase"/>
    <property type="match status" value="1"/>
</dbReference>
<dbReference type="GO" id="GO:0046654">
    <property type="term" value="P:tetrahydrofolate biosynthetic process"/>
    <property type="evidence" value="ECO:0007669"/>
    <property type="project" value="UniProtKB-UniPathway"/>
</dbReference>
<name>K0KYD9_WICCF</name>
<feature type="domain" description="Glutamine amidotransferase" evidence="10">
    <location>
        <begin position="4"/>
        <end position="195"/>
    </location>
</feature>
<dbReference type="PRINTS" id="PR00097">
    <property type="entry name" value="ANTSNTHASEII"/>
</dbReference>
<proteinExistence type="inferred from homology"/>
<dbReference type="GO" id="GO:0046656">
    <property type="term" value="P:folic acid biosynthetic process"/>
    <property type="evidence" value="ECO:0007669"/>
    <property type="project" value="UniProtKB-KW"/>
</dbReference>
<evidence type="ECO:0000313" key="14">
    <source>
        <dbReference type="Proteomes" id="UP000009328"/>
    </source>
</evidence>
<protein>
    <recommendedName>
        <fullName evidence="4">aminodeoxychorismate synthase</fullName>
        <ecNumber evidence="4">2.6.1.85</ecNumber>
    </recommendedName>
    <alternativeName>
        <fullName evidence="8">Para-aminobenzoate synthase</fullName>
    </alternativeName>
    <alternativeName>
        <fullName evidence="9">p-aminobenzoic acid synthase</fullName>
    </alternativeName>
</protein>
<dbReference type="InterPro" id="IPR005801">
    <property type="entry name" value="ADC_synthase"/>
</dbReference>
<dbReference type="Pfam" id="PF00425">
    <property type="entry name" value="Chorismate_bind"/>
    <property type="match status" value="1"/>
</dbReference>
<dbReference type="Gene3D" id="3.40.50.880">
    <property type="match status" value="1"/>
</dbReference>
<dbReference type="InterPro" id="IPR019999">
    <property type="entry name" value="Anth_synth_I-like"/>
</dbReference>
<dbReference type="InParanoid" id="K0KYD9"/>
<dbReference type="PROSITE" id="PS51273">
    <property type="entry name" value="GATASE_TYPE_1"/>
    <property type="match status" value="1"/>
</dbReference>
<dbReference type="InterPro" id="IPR010117">
    <property type="entry name" value="PabB_fungal"/>
</dbReference>
<dbReference type="GO" id="GO:0008153">
    <property type="term" value="P:4-aminobenzoate biosynthetic process"/>
    <property type="evidence" value="ECO:0007669"/>
    <property type="project" value="TreeGrafter"/>
</dbReference>
<evidence type="ECO:0000313" key="13">
    <source>
        <dbReference type="EMBL" id="CCH47097.1"/>
    </source>
</evidence>
<dbReference type="UniPathway" id="UPA00077">
    <property type="reaction ID" value="UER00149"/>
</dbReference>
<keyword evidence="14" id="KW-1185">Reference proteome</keyword>
<gene>
    <name evidence="13" type="ORF">BN7_6707</name>
</gene>